<dbReference type="EMBL" id="UOFG01000092">
    <property type="protein sequence ID" value="VAW59708.1"/>
    <property type="molecule type" value="Genomic_DNA"/>
</dbReference>
<name>A0A3B0WUE9_9ZZZZ</name>
<feature type="compositionally biased region" description="Low complexity" evidence="1">
    <location>
        <begin position="30"/>
        <end position="43"/>
    </location>
</feature>
<feature type="region of interest" description="Disordered" evidence="1">
    <location>
        <begin position="19"/>
        <end position="43"/>
    </location>
</feature>
<evidence type="ECO:0000259" key="2">
    <source>
        <dbReference type="Pfam" id="PF18433"/>
    </source>
</evidence>
<evidence type="ECO:0000313" key="3">
    <source>
        <dbReference type="EMBL" id="VAW59708.1"/>
    </source>
</evidence>
<reference evidence="3" key="1">
    <citation type="submission" date="2018-06" db="EMBL/GenBank/DDBJ databases">
        <authorList>
            <person name="Zhirakovskaya E."/>
        </authorList>
    </citation>
    <scope>NUCLEOTIDE SEQUENCE</scope>
</reference>
<gene>
    <name evidence="3" type="ORF">MNBD_GAMMA11-1830</name>
</gene>
<accession>A0A3B0WUE9</accession>
<dbReference type="Gene3D" id="1.10.132.90">
    <property type="match status" value="1"/>
</dbReference>
<dbReference type="Pfam" id="PF18433">
    <property type="entry name" value="DUF5610"/>
    <property type="match status" value="1"/>
</dbReference>
<sequence length="389" mass="41593">MDSLSGLLQPAFRSSKSLNELLPGAPFQPSSAQKSTSEQAAAQSAEVVQDAVLGRISGGSGAVLETSDADFSPQAVADRITGFVETAIQQRGGSGIEAQSLLRQAKEGIEQGIREARETLESLGQLSGEVERQVNETESLIFKGLERLEQSLTPTPALEPALEPALGGGSTVVAESGLFSSQFKQTSEAAIEIVTRDGDRVEISYSAFTQSATSQRFSSNASAFSFSSRQQASSSVAFQFSVEGSLDAQERDSINNLLNDIGEIAGQFFQGDVQAAFNASLELGFDSETLKGFSLDFQQTTRVQVAEAYQRTEQVAGPIESVLEPATVNPRPAVDVLAQLENLIAQAKENELIKEPESTLKSLLADMLDLLNEKFDSPVQAYIKEIIRG</sequence>
<dbReference type="AlphaFoldDB" id="A0A3B0WUE9"/>
<organism evidence="3">
    <name type="scientific">hydrothermal vent metagenome</name>
    <dbReference type="NCBI Taxonomy" id="652676"/>
    <lineage>
        <taxon>unclassified sequences</taxon>
        <taxon>metagenomes</taxon>
        <taxon>ecological metagenomes</taxon>
    </lineage>
</organism>
<feature type="domain" description="DUF5610" evidence="2">
    <location>
        <begin position="45"/>
        <end position="148"/>
    </location>
</feature>
<protein>
    <recommendedName>
        <fullName evidence="2">DUF5610 domain-containing protein</fullName>
    </recommendedName>
</protein>
<evidence type="ECO:0000256" key="1">
    <source>
        <dbReference type="SAM" id="MobiDB-lite"/>
    </source>
</evidence>
<dbReference type="InterPro" id="IPR041651">
    <property type="entry name" value="DUF5610"/>
</dbReference>
<proteinExistence type="predicted"/>